<gene>
    <name evidence="12 15" type="primary">folD</name>
    <name evidence="15" type="ORF">MLEAa_1550</name>
</gene>
<comment type="catalytic activity">
    <reaction evidence="12">
        <text>(6R)-5,10-methenyltetrahydrofolate + H2O = (6R)-10-formyltetrahydrofolate + H(+)</text>
        <dbReference type="Rhea" id="RHEA:23700"/>
        <dbReference type="ChEBI" id="CHEBI:15377"/>
        <dbReference type="ChEBI" id="CHEBI:15378"/>
        <dbReference type="ChEBI" id="CHEBI:57455"/>
        <dbReference type="ChEBI" id="CHEBI:195366"/>
        <dbReference type="EC" id="3.5.4.9"/>
    </reaction>
</comment>
<dbReference type="InterPro" id="IPR020867">
    <property type="entry name" value="THF_DH/CycHdrlase_CS"/>
</dbReference>
<dbReference type="NCBIfam" id="NF010783">
    <property type="entry name" value="PRK14186.1"/>
    <property type="match status" value="1"/>
</dbReference>
<evidence type="ECO:0000313" key="16">
    <source>
        <dbReference type="Proteomes" id="UP000241093"/>
    </source>
</evidence>
<name>A0A2T4IAF8_9MOLU</name>
<dbReference type="InterPro" id="IPR000672">
    <property type="entry name" value="THF_DH/CycHdrlase"/>
</dbReference>
<evidence type="ECO:0000256" key="11">
    <source>
        <dbReference type="ARBA" id="ARBA00023268"/>
    </source>
</evidence>
<comment type="function">
    <text evidence="12">Catalyzes the oxidation of 5,10-methylenetetrahydrofolate to 5,10-methenyltetrahydrofolate and then the hydrolysis of 5,10-methenyltetrahydrofolate to 10-formyltetrahydrofolate.</text>
</comment>
<dbReference type="EC" id="3.5.4.9" evidence="12"/>
<dbReference type="Pfam" id="PF00763">
    <property type="entry name" value="THF_DHG_CYH"/>
    <property type="match status" value="1"/>
</dbReference>
<comment type="similarity">
    <text evidence="12">Belongs to the tetrahydrofolate dehydrogenase/cyclohydrolase family.</text>
</comment>
<feature type="domain" description="Tetrahydrofolate dehydrogenase/cyclohydrolase NAD(P)-binding" evidence="14">
    <location>
        <begin position="138"/>
        <end position="280"/>
    </location>
</feature>
<dbReference type="FunFam" id="3.40.50.720:FF:000094">
    <property type="entry name" value="Bifunctional protein FolD"/>
    <property type="match status" value="1"/>
</dbReference>
<dbReference type="FunFam" id="3.40.50.10860:FF:000005">
    <property type="entry name" value="C-1-tetrahydrofolate synthase, cytoplasmic, putative"/>
    <property type="match status" value="1"/>
</dbReference>
<keyword evidence="11 12" id="KW-0511">Multifunctional enzyme</keyword>
<keyword evidence="3 12" id="KW-0554">One-carbon metabolism</keyword>
<evidence type="ECO:0000256" key="12">
    <source>
        <dbReference type="HAMAP-Rule" id="MF_01576"/>
    </source>
</evidence>
<feature type="binding site" evidence="12">
    <location>
        <begin position="164"/>
        <end position="166"/>
    </location>
    <ligand>
        <name>NADP(+)</name>
        <dbReference type="ChEBI" id="CHEBI:58349"/>
    </ligand>
</feature>
<keyword evidence="9 12" id="KW-0368">Histidine biosynthesis</keyword>
<dbReference type="EC" id="1.5.1.5" evidence="12"/>
<keyword evidence="4 12" id="KW-0028">Amino-acid biosynthesis</keyword>
<dbReference type="InterPro" id="IPR036291">
    <property type="entry name" value="NAD(P)-bd_dom_sf"/>
</dbReference>
<keyword evidence="7 12" id="KW-0521">NADP</keyword>
<evidence type="ECO:0000313" key="15">
    <source>
        <dbReference type="EMBL" id="PTD31628.1"/>
    </source>
</evidence>
<comment type="subunit">
    <text evidence="2 12">Homodimer.</text>
</comment>
<dbReference type="UniPathway" id="UPA00193"/>
<dbReference type="PANTHER" id="PTHR48099">
    <property type="entry name" value="C-1-TETRAHYDROFOLATE SYNTHASE, CYTOPLASMIC-RELATED"/>
    <property type="match status" value="1"/>
</dbReference>
<comment type="caution">
    <text evidence="15">The sequence shown here is derived from an EMBL/GenBank/DDBJ whole genome shotgun (WGS) entry which is preliminary data.</text>
</comment>
<dbReference type="GO" id="GO:0004477">
    <property type="term" value="F:methenyltetrahydrofolate cyclohydrolase activity"/>
    <property type="evidence" value="ECO:0007669"/>
    <property type="project" value="UniProtKB-UniRule"/>
</dbReference>
<evidence type="ECO:0000256" key="7">
    <source>
        <dbReference type="ARBA" id="ARBA00022857"/>
    </source>
</evidence>
<keyword evidence="10 12" id="KW-0486">Methionine biosynthesis</keyword>
<dbReference type="CDD" id="cd01080">
    <property type="entry name" value="NAD_bind_m-THF_DH_Cyclohyd"/>
    <property type="match status" value="1"/>
</dbReference>
<dbReference type="RefSeq" id="WP_013447977.1">
    <property type="nucleotide sequence ID" value="NZ_LAUU01000004.1"/>
</dbReference>
<organism evidence="15 16">
    <name type="scientific">Mycoplasma leachii 06049</name>
    <dbReference type="NCBI Taxonomy" id="1188244"/>
    <lineage>
        <taxon>Bacteria</taxon>
        <taxon>Bacillati</taxon>
        <taxon>Mycoplasmatota</taxon>
        <taxon>Mollicutes</taxon>
        <taxon>Mycoplasmataceae</taxon>
        <taxon>Mycoplasma</taxon>
    </lineage>
</organism>
<evidence type="ECO:0000256" key="6">
    <source>
        <dbReference type="ARBA" id="ARBA00022801"/>
    </source>
</evidence>
<reference evidence="15 16" key="1">
    <citation type="submission" date="2015-04" db="EMBL/GenBank/DDBJ databases">
        <title>Genome sequence of Mycoplasma leachii strain 06049.</title>
        <authorList>
            <person name="Sirand-Pugnet P."/>
            <person name="Breton M."/>
            <person name="Dordet-Frisoni E."/>
            <person name="Baranowski E."/>
            <person name="Barre A."/>
            <person name="Couture C."/>
            <person name="Dupuy V."/>
            <person name="Gaurivaud P."/>
            <person name="Jacob D."/>
            <person name="Lemaitre C."/>
            <person name="Manso-Silvan L."/>
            <person name="Nikolski M."/>
            <person name="Nouvel L.-X."/>
            <person name="Poumarat F."/>
            <person name="Tardy F."/>
            <person name="Thebault P."/>
            <person name="Theil S."/>
            <person name="Citti C."/>
            <person name="Thiaucourt F."/>
            <person name="Blanchard A."/>
        </authorList>
    </citation>
    <scope>NUCLEOTIDE SEQUENCE [LARGE SCALE GENOMIC DNA]</scope>
    <source>
        <strain evidence="15 16">06049</strain>
    </source>
</reference>
<dbReference type="SUPFAM" id="SSF51735">
    <property type="entry name" value="NAD(P)-binding Rossmann-fold domains"/>
    <property type="match status" value="1"/>
</dbReference>
<feature type="binding site" evidence="12">
    <location>
        <position position="230"/>
    </location>
    <ligand>
        <name>NADP(+)</name>
        <dbReference type="ChEBI" id="CHEBI:58349"/>
    </ligand>
</feature>
<evidence type="ECO:0000256" key="3">
    <source>
        <dbReference type="ARBA" id="ARBA00022563"/>
    </source>
</evidence>
<dbReference type="PANTHER" id="PTHR48099:SF5">
    <property type="entry name" value="C-1-TETRAHYDROFOLATE SYNTHASE, CYTOPLASMIC"/>
    <property type="match status" value="1"/>
</dbReference>
<dbReference type="AlphaFoldDB" id="A0A2T4IAF8"/>
<evidence type="ECO:0000256" key="5">
    <source>
        <dbReference type="ARBA" id="ARBA00022755"/>
    </source>
</evidence>
<dbReference type="Pfam" id="PF02882">
    <property type="entry name" value="THF_DHG_CYH_C"/>
    <property type="match status" value="1"/>
</dbReference>
<proteinExistence type="inferred from homology"/>
<dbReference type="GO" id="GO:0009086">
    <property type="term" value="P:methionine biosynthetic process"/>
    <property type="evidence" value="ECO:0007669"/>
    <property type="project" value="UniProtKB-KW"/>
</dbReference>
<dbReference type="Gene3D" id="3.40.50.10860">
    <property type="entry name" value="Leucine Dehydrogenase, chain A, domain 1"/>
    <property type="match status" value="1"/>
</dbReference>
<comment type="catalytic activity">
    <reaction evidence="12">
        <text>(6R)-5,10-methylene-5,6,7,8-tetrahydrofolate + NADP(+) = (6R)-5,10-methenyltetrahydrofolate + NADPH</text>
        <dbReference type="Rhea" id="RHEA:22812"/>
        <dbReference type="ChEBI" id="CHEBI:15636"/>
        <dbReference type="ChEBI" id="CHEBI:57455"/>
        <dbReference type="ChEBI" id="CHEBI:57783"/>
        <dbReference type="ChEBI" id="CHEBI:58349"/>
        <dbReference type="EC" id="1.5.1.5"/>
    </reaction>
</comment>
<dbReference type="SUPFAM" id="SSF53223">
    <property type="entry name" value="Aminoacid dehydrogenase-like, N-terminal domain"/>
    <property type="match status" value="1"/>
</dbReference>
<accession>A0A2T4IAF8</accession>
<feature type="domain" description="Tetrahydrofolate dehydrogenase/cyclohydrolase catalytic" evidence="13">
    <location>
        <begin position="4"/>
        <end position="119"/>
    </location>
</feature>
<evidence type="ECO:0000256" key="10">
    <source>
        <dbReference type="ARBA" id="ARBA00023167"/>
    </source>
</evidence>
<evidence type="ECO:0000259" key="13">
    <source>
        <dbReference type="Pfam" id="PF00763"/>
    </source>
</evidence>
<sequence length="288" mass="32099">MVILDGKLVSKQIKEALKKQIDTYLNKNYKKPKLAVILIGNDPASELYVSNKIKACNLVGIESVLLRFDQNITSEMLSDQINQLNNDNSVDAILLQLPLPKHLNEQEFLQAIDPLKDVDGFHYINQGKMLEGYNTIYPCTPIGIINLLKAYNIDVRSKDITIIGTSNIVGKPLAIMLSNMGATISMCNKNTKSLKKYTKRSDIVISATGKQALIKKDMIKKNAIVIDVGIIKDPITNKIVGDVDFENVKELCSYITPVPGGVGPMTVSMLLENTFKLYKLHIKENYEN</sequence>
<protein>
    <recommendedName>
        <fullName evidence="12">Bifunctional protein FolD</fullName>
    </recommendedName>
    <domain>
        <recommendedName>
            <fullName evidence="12">Methylenetetrahydrofolate dehydrogenase</fullName>
            <ecNumber evidence="12">1.5.1.5</ecNumber>
        </recommendedName>
    </domain>
    <domain>
        <recommendedName>
            <fullName evidence="12">Methenyltetrahydrofolate cyclohydrolase</fullName>
            <ecNumber evidence="12">3.5.4.9</ecNumber>
        </recommendedName>
    </domain>
</protein>
<dbReference type="Gene3D" id="3.40.50.720">
    <property type="entry name" value="NAD(P)-binding Rossmann-like Domain"/>
    <property type="match status" value="1"/>
</dbReference>
<evidence type="ECO:0000256" key="9">
    <source>
        <dbReference type="ARBA" id="ARBA00023102"/>
    </source>
</evidence>
<dbReference type="GO" id="GO:0004488">
    <property type="term" value="F:methylenetetrahydrofolate dehydrogenase (NADP+) activity"/>
    <property type="evidence" value="ECO:0007669"/>
    <property type="project" value="UniProtKB-UniRule"/>
</dbReference>
<keyword evidence="5 12" id="KW-0658">Purine biosynthesis</keyword>
<dbReference type="EMBL" id="LAUU01000004">
    <property type="protein sequence ID" value="PTD31628.1"/>
    <property type="molecule type" value="Genomic_DNA"/>
</dbReference>
<comment type="pathway">
    <text evidence="1 12">One-carbon metabolism; tetrahydrofolate interconversion.</text>
</comment>
<dbReference type="InterPro" id="IPR020630">
    <property type="entry name" value="THF_DH/CycHdrlase_cat_dom"/>
</dbReference>
<dbReference type="GO" id="GO:0035999">
    <property type="term" value="P:tetrahydrofolate interconversion"/>
    <property type="evidence" value="ECO:0007669"/>
    <property type="project" value="UniProtKB-UniRule"/>
</dbReference>
<keyword evidence="8 12" id="KW-0560">Oxidoreductase</keyword>
<dbReference type="InterPro" id="IPR046346">
    <property type="entry name" value="Aminoacid_DH-like_N_sf"/>
</dbReference>
<dbReference type="InterPro" id="IPR020631">
    <property type="entry name" value="THF_DH/CycHdrlase_NAD-bd_dom"/>
</dbReference>
<dbReference type="GO" id="GO:0006164">
    <property type="term" value="P:purine nucleotide biosynthetic process"/>
    <property type="evidence" value="ECO:0007669"/>
    <property type="project" value="UniProtKB-KW"/>
</dbReference>
<keyword evidence="6 12" id="KW-0378">Hydrolase</keyword>
<dbReference type="HAMAP" id="MF_01576">
    <property type="entry name" value="THF_DHG_CYH"/>
    <property type="match status" value="1"/>
</dbReference>
<comment type="caution">
    <text evidence="12">Lacks conserved residue(s) required for the propagation of feature annotation.</text>
</comment>
<dbReference type="GO" id="GO:0005829">
    <property type="term" value="C:cytosol"/>
    <property type="evidence" value="ECO:0007669"/>
    <property type="project" value="TreeGrafter"/>
</dbReference>
<dbReference type="Proteomes" id="UP000241093">
    <property type="component" value="Unassembled WGS sequence"/>
</dbReference>
<evidence type="ECO:0000259" key="14">
    <source>
        <dbReference type="Pfam" id="PF02882"/>
    </source>
</evidence>
<evidence type="ECO:0000256" key="4">
    <source>
        <dbReference type="ARBA" id="ARBA00022605"/>
    </source>
</evidence>
<evidence type="ECO:0000256" key="1">
    <source>
        <dbReference type="ARBA" id="ARBA00004777"/>
    </source>
</evidence>
<evidence type="ECO:0000256" key="8">
    <source>
        <dbReference type="ARBA" id="ARBA00023002"/>
    </source>
</evidence>
<dbReference type="PROSITE" id="PS00767">
    <property type="entry name" value="THF_DHG_CYH_2"/>
    <property type="match status" value="1"/>
</dbReference>
<evidence type="ECO:0000256" key="2">
    <source>
        <dbReference type="ARBA" id="ARBA00011738"/>
    </source>
</evidence>
<dbReference type="PRINTS" id="PR00085">
    <property type="entry name" value="THFDHDRGNASE"/>
</dbReference>
<dbReference type="GO" id="GO:0000105">
    <property type="term" value="P:L-histidine biosynthetic process"/>
    <property type="evidence" value="ECO:0007669"/>
    <property type="project" value="UniProtKB-KW"/>
</dbReference>